<organism evidence="9 10">
    <name type="scientific">Carboxylicivirga marina</name>
    <dbReference type="NCBI Taxonomy" id="2800988"/>
    <lineage>
        <taxon>Bacteria</taxon>
        <taxon>Pseudomonadati</taxon>
        <taxon>Bacteroidota</taxon>
        <taxon>Bacteroidia</taxon>
        <taxon>Marinilabiliales</taxon>
        <taxon>Marinilabiliaceae</taxon>
        <taxon>Carboxylicivirga</taxon>
    </lineage>
</organism>
<evidence type="ECO:0000256" key="2">
    <source>
        <dbReference type="ARBA" id="ARBA00005236"/>
    </source>
</evidence>
<dbReference type="PANTHER" id="PTHR30489:SF0">
    <property type="entry name" value="LIPOPROTEIN-RELEASING SYSTEM TRANSMEMBRANE PROTEIN LOLE"/>
    <property type="match status" value="1"/>
</dbReference>
<reference evidence="9 10" key="1">
    <citation type="submission" date="2021-01" db="EMBL/GenBank/DDBJ databases">
        <title>Carboxyliciviraga sp.nov., isolated from coastal sediments.</title>
        <authorList>
            <person name="Lu D."/>
            <person name="Zhang T."/>
        </authorList>
    </citation>
    <scope>NUCLEOTIDE SEQUENCE [LARGE SCALE GENOMIC DNA]</scope>
    <source>
        <strain evidence="9 10">N1Y132</strain>
    </source>
</reference>
<dbReference type="InterPro" id="IPR051447">
    <property type="entry name" value="Lipoprotein-release_system"/>
</dbReference>
<keyword evidence="5 7" id="KW-1133">Transmembrane helix</keyword>
<accession>A0ABS1HI76</accession>
<feature type="transmembrane region" description="Helical" evidence="7">
    <location>
        <begin position="20"/>
        <end position="46"/>
    </location>
</feature>
<dbReference type="Pfam" id="PF02687">
    <property type="entry name" value="FtsX"/>
    <property type="match status" value="1"/>
</dbReference>
<keyword evidence="3" id="KW-1003">Cell membrane</keyword>
<evidence type="ECO:0000256" key="3">
    <source>
        <dbReference type="ARBA" id="ARBA00022475"/>
    </source>
</evidence>
<name>A0ABS1HI76_9BACT</name>
<keyword evidence="6 7" id="KW-0472">Membrane</keyword>
<dbReference type="Proteomes" id="UP000605676">
    <property type="component" value="Unassembled WGS sequence"/>
</dbReference>
<dbReference type="EMBL" id="JAENRR010000015">
    <property type="protein sequence ID" value="MBK3517373.1"/>
    <property type="molecule type" value="Genomic_DNA"/>
</dbReference>
<evidence type="ECO:0000313" key="9">
    <source>
        <dbReference type="EMBL" id="MBK3517373.1"/>
    </source>
</evidence>
<gene>
    <name evidence="9" type="ORF">JIV24_08490</name>
</gene>
<feature type="domain" description="ABC3 transporter permease C-terminal" evidence="8">
    <location>
        <begin position="280"/>
        <end position="402"/>
    </location>
</feature>
<feature type="transmembrane region" description="Helical" evidence="7">
    <location>
        <begin position="323"/>
        <end position="350"/>
    </location>
</feature>
<sequence length="412" mass="46525">MKLAFDIARRYLYAKKSQNIINIISMISIFGVLTGSMALVIVLSVFNGVHNFMGDLYTAFDPDFKLVPTSGKVISTDSLNYQQLKSSDDILFLSETLEHQALLKFRDRKIPGVVLGVDSNFNKVSSIDSIIIDGKYELKFKSEFRGVIGKRLADQLAIRLNFVTPLSMYVPKRKGNINMMAPQNAFKQEYLSPSGFFAVNQEEYDGQYLIIDIEQARRLLQYDDKTISSLAIKVDDNKDITKAENRIQEIVGNKMNVLNQQEQHAEFYKVMKVEKLFAYLILSFIIAIAAFNIVANLAMLIFEKKESIFTLKSMGADKKLITRIFMMEGWLISVAGIILGSFLGVIIVLIQEHFGIIKFMGDGHYITDAYPIALIWTDVIVVVITVSIISALAAWYPVRVIVDKYYSSSDMG</sequence>
<proteinExistence type="inferred from homology"/>
<comment type="caution">
    <text evidence="9">The sequence shown here is derived from an EMBL/GenBank/DDBJ whole genome shotgun (WGS) entry which is preliminary data.</text>
</comment>
<evidence type="ECO:0000256" key="1">
    <source>
        <dbReference type="ARBA" id="ARBA00004651"/>
    </source>
</evidence>
<feature type="transmembrane region" description="Helical" evidence="7">
    <location>
        <begin position="276"/>
        <end position="302"/>
    </location>
</feature>
<evidence type="ECO:0000256" key="4">
    <source>
        <dbReference type="ARBA" id="ARBA00022692"/>
    </source>
</evidence>
<keyword evidence="4 7" id="KW-0812">Transmembrane</keyword>
<evidence type="ECO:0000256" key="7">
    <source>
        <dbReference type="SAM" id="Phobius"/>
    </source>
</evidence>
<evidence type="ECO:0000256" key="5">
    <source>
        <dbReference type="ARBA" id="ARBA00022989"/>
    </source>
</evidence>
<evidence type="ECO:0000256" key="6">
    <source>
        <dbReference type="ARBA" id="ARBA00023136"/>
    </source>
</evidence>
<evidence type="ECO:0000259" key="8">
    <source>
        <dbReference type="Pfam" id="PF02687"/>
    </source>
</evidence>
<dbReference type="RefSeq" id="WP_200464602.1">
    <property type="nucleotide sequence ID" value="NZ_JAENRR010000015.1"/>
</dbReference>
<comment type="subcellular location">
    <subcellularLocation>
        <location evidence="1">Cell membrane</location>
        <topology evidence="1">Multi-pass membrane protein</topology>
    </subcellularLocation>
</comment>
<comment type="similarity">
    <text evidence="2">Belongs to the ABC-4 integral membrane protein family. LolC/E subfamily.</text>
</comment>
<dbReference type="PANTHER" id="PTHR30489">
    <property type="entry name" value="LIPOPROTEIN-RELEASING SYSTEM TRANSMEMBRANE PROTEIN LOLE"/>
    <property type="match status" value="1"/>
</dbReference>
<protein>
    <submittedName>
        <fullName evidence="9">ABC transporter permease</fullName>
    </submittedName>
</protein>
<evidence type="ECO:0000313" key="10">
    <source>
        <dbReference type="Proteomes" id="UP000605676"/>
    </source>
</evidence>
<keyword evidence="10" id="KW-1185">Reference proteome</keyword>
<dbReference type="InterPro" id="IPR003838">
    <property type="entry name" value="ABC3_permease_C"/>
</dbReference>
<feature type="transmembrane region" description="Helical" evidence="7">
    <location>
        <begin position="370"/>
        <end position="396"/>
    </location>
</feature>